<dbReference type="KEGG" id="tper:IWA51_07995"/>
<accession>A0A7T3RBV5</accession>
<protein>
    <submittedName>
        <fullName evidence="3">Tetratricopeptide repeat protein</fullName>
    </submittedName>
</protein>
<evidence type="ECO:0000256" key="1">
    <source>
        <dbReference type="PROSITE-ProRule" id="PRU00339"/>
    </source>
</evidence>
<feature type="transmembrane region" description="Helical" evidence="2">
    <location>
        <begin position="150"/>
        <end position="168"/>
    </location>
</feature>
<dbReference type="EMBL" id="CP064936">
    <property type="protein sequence ID" value="QQA00217.1"/>
    <property type="molecule type" value="Genomic_DNA"/>
</dbReference>
<name>A0A7T3RBV5_9SPIR</name>
<evidence type="ECO:0000313" key="4">
    <source>
        <dbReference type="Proteomes" id="UP000595224"/>
    </source>
</evidence>
<keyword evidence="4" id="KW-1185">Reference proteome</keyword>
<proteinExistence type="predicted"/>
<dbReference type="Gene3D" id="1.25.40.10">
    <property type="entry name" value="Tetratricopeptide repeat domain"/>
    <property type="match status" value="1"/>
</dbReference>
<dbReference type="RefSeq" id="WP_198442044.1">
    <property type="nucleotide sequence ID" value="NZ_CBCSHE010000001.1"/>
</dbReference>
<keyword evidence="2" id="KW-1133">Transmembrane helix</keyword>
<dbReference type="SMART" id="SM00028">
    <property type="entry name" value="TPR"/>
    <property type="match status" value="3"/>
</dbReference>
<dbReference type="SUPFAM" id="SSF48452">
    <property type="entry name" value="TPR-like"/>
    <property type="match status" value="1"/>
</dbReference>
<reference evidence="3 4" key="1">
    <citation type="submission" date="2020-11" db="EMBL/GenBank/DDBJ databases">
        <title>Treponema Peruensis nv. sp., first commensal Treponema isolated from human feces.</title>
        <authorList>
            <person name="Belkhou C."/>
            <person name="Raes J."/>
        </authorList>
    </citation>
    <scope>NUCLEOTIDE SEQUENCE [LARGE SCALE GENOMIC DNA]</scope>
    <source>
        <strain evidence="3 4">RCC2812</strain>
    </source>
</reference>
<sequence length="371" mass="41355">MARSSLELAKSLLRRRKFSLAITYLESRSDIYENDFEYLVTLGTACLYVGDVGNAMGYFGRARRIRINDVNLLLGQAAVFLRRGDTRTAMEYYLDVQELDPQNRIVREAKDFIRKNTDVSSAVRGMIDTGSIEKFYPPLGINPDVVRNCILGGIFLGIVVSVFVLAFYPRSRHTGSDRMDISMLQLTSAEKKDPVLSDMSGTVVNYLMNSRQIVECYDLAVRLFSEHRDNAARVEINRLLGSNASSLVKHKASLLASYLEEPTFDTLDDNYDFLTVSSDPALYKDVYVAWSGRIANATELSDGSWACDLLVGYEDKKTVTGRVKVMFPSVPAPSVDGSRPVRFLGKIDVSEDEAVLSGRAIYQPLKGSALK</sequence>
<dbReference type="InterPro" id="IPR011990">
    <property type="entry name" value="TPR-like_helical_dom_sf"/>
</dbReference>
<dbReference type="PROSITE" id="PS50005">
    <property type="entry name" value="TPR"/>
    <property type="match status" value="1"/>
</dbReference>
<organism evidence="3 4">
    <name type="scientific">Treponema peruense</name>
    <dbReference type="NCBI Taxonomy" id="2787628"/>
    <lineage>
        <taxon>Bacteria</taxon>
        <taxon>Pseudomonadati</taxon>
        <taxon>Spirochaetota</taxon>
        <taxon>Spirochaetia</taxon>
        <taxon>Spirochaetales</taxon>
        <taxon>Treponemataceae</taxon>
        <taxon>Treponema</taxon>
    </lineage>
</organism>
<keyword evidence="2" id="KW-0472">Membrane</keyword>
<dbReference type="InterPro" id="IPR019734">
    <property type="entry name" value="TPR_rpt"/>
</dbReference>
<gene>
    <name evidence="3" type="ORF">IWA51_07995</name>
</gene>
<keyword evidence="1" id="KW-0802">TPR repeat</keyword>
<feature type="repeat" description="TPR" evidence="1">
    <location>
        <begin position="70"/>
        <end position="103"/>
    </location>
</feature>
<dbReference type="Proteomes" id="UP000595224">
    <property type="component" value="Chromosome"/>
</dbReference>
<evidence type="ECO:0000313" key="3">
    <source>
        <dbReference type="EMBL" id="QQA00217.1"/>
    </source>
</evidence>
<dbReference type="AlphaFoldDB" id="A0A7T3RBV5"/>
<keyword evidence="2" id="KW-0812">Transmembrane</keyword>
<evidence type="ECO:0000256" key="2">
    <source>
        <dbReference type="SAM" id="Phobius"/>
    </source>
</evidence>